<evidence type="ECO:0000313" key="11">
    <source>
        <dbReference type="Proteomes" id="UP000071561"/>
    </source>
</evidence>
<comment type="similarity">
    <text evidence="2">Belongs to the glycosyl hydrolase 51 family.</text>
</comment>
<feature type="chain" id="PRO_5007280194" description="non-reducing end alpha-L-arabinofuranosidase" evidence="8">
    <location>
        <begin position="27"/>
        <end position="515"/>
    </location>
</feature>
<dbReference type="GO" id="GO:0000272">
    <property type="term" value="P:polysaccharide catabolic process"/>
    <property type="evidence" value="ECO:0007669"/>
    <property type="project" value="TreeGrafter"/>
</dbReference>
<dbReference type="RefSeq" id="WP_068396279.1">
    <property type="nucleotide sequence ID" value="NZ_CP014504.1"/>
</dbReference>
<evidence type="ECO:0000256" key="7">
    <source>
        <dbReference type="ARBA" id="ARBA00023295"/>
    </source>
</evidence>
<reference evidence="10 11" key="1">
    <citation type="submission" date="2016-03" db="EMBL/GenBank/DDBJ databases">
        <title>Complete genome sequence of Pedobacter cryoconitis PAMC 27485.</title>
        <authorList>
            <person name="Lee J."/>
            <person name="Kim O.-S."/>
        </authorList>
    </citation>
    <scope>NUCLEOTIDE SEQUENCE [LARGE SCALE GENOMIC DNA]</scope>
    <source>
        <strain evidence="10 11">PAMC 27485</strain>
    </source>
</reference>
<sequence length="515" mass="57463" precursor="true">MMFKKNIIKTLGISLLMLGNSHLLTAQQTTVTLSADKPSGQISKHIYGHFAEHLGRCIYDGFYVGENSSIPNTEGVRNDIIAALKNLNIPNLRWPGGCFADRYHWKDGVGPKGQRPSIVNTMWGGVTEDNSFGTHDFLNMCKLLGTEPYLAGNTGSGTVQELSDWVQYVNFEGKSPMSDLRVKNGQQKPWNVKFWGVGNEAWGCGGNMTPEYYVGEYRRYATFMEGKNLFKIASGANVDDYHWTETLMKGIPLHMMDGIALHHYSFPSWDKKGPAVGFTEQEYFETMKTALRMDELITKHAAIMDKYDPKKKIALVVDEWGGWFDVETGTNPGFLYQQNTMRDAMIAGTTLNIFNNHNDRVKIANLAQCVNVLQAVILTNKEKMLLSPTYHVMEMYKVHQDATLLPVVVKSDDYVVGNEKLPAVSVSASKDAKGLTHISAVNIDRNKSESIEIILSGAQYKTVRGRILTSAKADDHNTFEKPDFVKPAEFKGANLKAGKLTVKVPPFSIVVLELE</sequence>
<evidence type="ECO:0000259" key="9">
    <source>
        <dbReference type="SMART" id="SM00813"/>
    </source>
</evidence>
<comment type="subunit">
    <text evidence="3">Homohexamer; trimer of dimers.</text>
</comment>
<evidence type="ECO:0000256" key="2">
    <source>
        <dbReference type="ARBA" id="ARBA00007186"/>
    </source>
</evidence>
<dbReference type="InterPro" id="IPR055235">
    <property type="entry name" value="ASD1_cat"/>
</dbReference>
<dbReference type="OrthoDB" id="9758333at2"/>
<keyword evidence="6" id="KW-0119">Carbohydrate metabolism</keyword>
<dbReference type="EMBL" id="CP014504">
    <property type="protein sequence ID" value="AMP97574.1"/>
    <property type="molecule type" value="Genomic_DNA"/>
</dbReference>
<dbReference type="Pfam" id="PF22848">
    <property type="entry name" value="ASD1_dom"/>
    <property type="match status" value="1"/>
</dbReference>
<evidence type="ECO:0000256" key="5">
    <source>
        <dbReference type="ARBA" id="ARBA00022801"/>
    </source>
</evidence>
<dbReference type="Pfam" id="PF06964">
    <property type="entry name" value="Alpha-L-AF_C"/>
    <property type="match status" value="1"/>
</dbReference>
<dbReference type="Proteomes" id="UP000071561">
    <property type="component" value="Chromosome"/>
</dbReference>
<keyword evidence="5" id="KW-0378">Hydrolase</keyword>
<evidence type="ECO:0000256" key="3">
    <source>
        <dbReference type="ARBA" id="ARBA00011165"/>
    </source>
</evidence>
<proteinExistence type="inferred from homology"/>
<organism evidence="10 11">
    <name type="scientific">Pedobacter cryoconitis</name>
    <dbReference type="NCBI Taxonomy" id="188932"/>
    <lineage>
        <taxon>Bacteria</taxon>
        <taxon>Pseudomonadati</taxon>
        <taxon>Bacteroidota</taxon>
        <taxon>Sphingobacteriia</taxon>
        <taxon>Sphingobacteriales</taxon>
        <taxon>Sphingobacteriaceae</taxon>
        <taxon>Pedobacter</taxon>
    </lineage>
</organism>
<evidence type="ECO:0000313" key="10">
    <source>
        <dbReference type="EMBL" id="AMP97574.1"/>
    </source>
</evidence>
<comment type="catalytic activity">
    <reaction evidence="1">
        <text>Hydrolysis of terminal non-reducing alpha-L-arabinofuranoside residues in alpha-L-arabinosides.</text>
        <dbReference type="EC" id="3.2.1.55"/>
    </reaction>
</comment>
<feature type="signal peptide" evidence="8">
    <location>
        <begin position="1"/>
        <end position="26"/>
    </location>
</feature>
<dbReference type="SUPFAM" id="SSF51445">
    <property type="entry name" value="(Trans)glycosidases"/>
    <property type="match status" value="1"/>
</dbReference>
<name>A0A127V8D3_9SPHI</name>
<accession>A0A127V8D3</accession>
<feature type="domain" description="Alpha-L-arabinofuranosidase C-terminal" evidence="9">
    <location>
        <begin position="318"/>
        <end position="508"/>
    </location>
</feature>
<keyword evidence="7" id="KW-0326">Glycosidase</keyword>
<dbReference type="SUPFAM" id="SSF51011">
    <property type="entry name" value="Glycosyl hydrolase domain"/>
    <property type="match status" value="1"/>
</dbReference>
<evidence type="ECO:0000256" key="4">
    <source>
        <dbReference type="ARBA" id="ARBA00012670"/>
    </source>
</evidence>
<dbReference type="GO" id="GO:0046556">
    <property type="term" value="F:alpha-L-arabinofuranosidase activity"/>
    <property type="evidence" value="ECO:0007669"/>
    <property type="project" value="UniProtKB-EC"/>
</dbReference>
<dbReference type="Gene3D" id="2.60.40.1180">
    <property type="entry name" value="Golgi alpha-mannosidase II"/>
    <property type="match status" value="1"/>
</dbReference>
<dbReference type="EC" id="3.2.1.55" evidence="4"/>
<protein>
    <recommendedName>
        <fullName evidence="4">non-reducing end alpha-L-arabinofuranosidase</fullName>
        <ecNumber evidence="4">3.2.1.55</ecNumber>
    </recommendedName>
</protein>
<dbReference type="AlphaFoldDB" id="A0A127V8D3"/>
<dbReference type="Gene3D" id="3.20.20.80">
    <property type="entry name" value="Glycosidases"/>
    <property type="match status" value="1"/>
</dbReference>
<keyword evidence="11" id="KW-1185">Reference proteome</keyword>
<dbReference type="PATRIC" id="fig|188932.3.peg.640"/>
<dbReference type="GO" id="GO:0046373">
    <property type="term" value="P:L-arabinose metabolic process"/>
    <property type="evidence" value="ECO:0007669"/>
    <property type="project" value="InterPro"/>
</dbReference>
<dbReference type="InterPro" id="IPR017853">
    <property type="entry name" value="GH"/>
</dbReference>
<evidence type="ECO:0000256" key="6">
    <source>
        <dbReference type="ARBA" id="ARBA00023277"/>
    </source>
</evidence>
<dbReference type="SMART" id="SM00813">
    <property type="entry name" value="Alpha-L-AF_C"/>
    <property type="match status" value="1"/>
</dbReference>
<dbReference type="KEGG" id="pcm:AY601_0624"/>
<keyword evidence="8" id="KW-0732">Signal</keyword>
<dbReference type="InterPro" id="IPR010720">
    <property type="entry name" value="Alpha-L-AF_C"/>
</dbReference>
<dbReference type="InterPro" id="IPR013780">
    <property type="entry name" value="Glyco_hydro_b"/>
</dbReference>
<evidence type="ECO:0000256" key="8">
    <source>
        <dbReference type="SAM" id="SignalP"/>
    </source>
</evidence>
<dbReference type="PANTHER" id="PTHR43576">
    <property type="entry name" value="ALPHA-L-ARABINOFURANOSIDASE C-RELATED"/>
    <property type="match status" value="1"/>
</dbReference>
<dbReference type="PANTHER" id="PTHR43576:SF2">
    <property type="entry name" value="INTRACELLULAR EXO-ALPHA-L-ARABINOFURANOSIDASE 2"/>
    <property type="match status" value="1"/>
</dbReference>
<gene>
    <name evidence="10" type="ORF">AY601_0624</name>
</gene>
<evidence type="ECO:0000256" key="1">
    <source>
        <dbReference type="ARBA" id="ARBA00001462"/>
    </source>
</evidence>